<sequence length="137" mass="16085">MNYNRYKKGNIVQICIDYELIEKELKESRYDLESAENSIKSGNYKWAIVQSYYSMFHAFRGLLFSRGYKEKSHSGLKFAIKNLFVNYGIISDDIFLDFDAAMKAREMADYSYIYDEKIALDIIESSKKLINEVESSF</sequence>
<dbReference type="InterPro" id="IPR007842">
    <property type="entry name" value="HEPN_dom"/>
</dbReference>
<comment type="similarity">
    <text evidence="1">Belongs to the UPF0332 family.</text>
</comment>
<dbReference type="Proteomes" id="UP000217784">
    <property type="component" value="Unassembled WGS sequence"/>
</dbReference>
<accession>A0A2A2H508</accession>
<feature type="domain" description="HEPN" evidence="2">
    <location>
        <begin position="24"/>
        <end position="134"/>
    </location>
</feature>
<dbReference type="OrthoDB" id="67867at2157"/>
<dbReference type="AlphaFoldDB" id="A0A2A2H508"/>
<name>A0A2A2H508_METBR</name>
<organism evidence="3 4">
    <name type="scientific">Methanobacterium bryantii</name>
    <dbReference type="NCBI Taxonomy" id="2161"/>
    <lineage>
        <taxon>Archaea</taxon>
        <taxon>Methanobacteriati</taxon>
        <taxon>Methanobacteriota</taxon>
        <taxon>Methanomada group</taxon>
        <taxon>Methanobacteria</taxon>
        <taxon>Methanobacteriales</taxon>
        <taxon>Methanobacteriaceae</taxon>
        <taxon>Methanobacterium</taxon>
    </lineage>
</organism>
<protein>
    <recommendedName>
        <fullName evidence="2">HEPN domain-containing protein</fullName>
    </recommendedName>
</protein>
<dbReference type="InterPro" id="IPR052226">
    <property type="entry name" value="UPF0332_toxin"/>
</dbReference>
<keyword evidence="4" id="KW-1185">Reference proteome</keyword>
<dbReference type="RefSeq" id="WP_069582797.1">
    <property type="nucleotide sequence ID" value="NZ_LMVM01000023.1"/>
</dbReference>
<dbReference type="EMBL" id="LMVM01000023">
    <property type="protein sequence ID" value="PAV04509.1"/>
    <property type="molecule type" value="Genomic_DNA"/>
</dbReference>
<dbReference type="PANTHER" id="PTHR36565:SF1">
    <property type="entry name" value="UPF0332 PROTEIN TM_1000"/>
    <property type="match status" value="1"/>
</dbReference>
<proteinExistence type="inferred from homology"/>
<evidence type="ECO:0000259" key="2">
    <source>
        <dbReference type="Pfam" id="PF05168"/>
    </source>
</evidence>
<evidence type="ECO:0000256" key="1">
    <source>
        <dbReference type="ARBA" id="ARBA00038248"/>
    </source>
</evidence>
<dbReference type="Pfam" id="PF05168">
    <property type="entry name" value="HEPN"/>
    <property type="match status" value="1"/>
</dbReference>
<gene>
    <name evidence="3" type="ORF">ASJ80_06670</name>
</gene>
<evidence type="ECO:0000313" key="3">
    <source>
        <dbReference type="EMBL" id="PAV04509.1"/>
    </source>
</evidence>
<evidence type="ECO:0000313" key="4">
    <source>
        <dbReference type="Proteomes" id="UP000217784"/>
    </source>
</evidence>
<dbReference type="Gene3D" id="1.20.120.330">
    <property type="entry name" value="Nucleotidyltransferases domain 2"/>
    <property type="match status" value="1"/>
</dbReference>
<dbReference type="PANTHER" id="PTHR36565">
    <property type="entry name" value="UPF0332 PROTEIN TM_1000"/>
    <property type="match status" value="1"/>
</dbReference>
<comment type="caution">
    <text evidence="3">The sequence shown here is derived from an EMBL/GenBank/DDBJ whole genome shotgun (WGS) entry which is preliminary data.</text>
</comment>
<reference evidence="3 4" key="1">
    <citation type="journal article" date="2017" name="BMC Genomics">
        <title>Genomic analysis of methanogenic archaea reveals a shift towards energy conservation.</title>
        <authorList>
            <person name="Gilmore S.P."/>
            <person name="Henske J.K."/>
            <person name="Sexton J.A."/>
            <person name="Solomon K.V."/>
            <person name="Seppala S."/>
            <person name="Yoo J.I."/>
            <person name="Huyett L.M."/>
            <person name="Pressman A."/>
            <person name="Cogan J.Z."/>
            <person name="Kivenson V."/>
            <person name="Peng X."/>
            <person name="Tan Y."/>
            <person name="Valentine D.L."/>
            <person name="O'Malley M.A."/>
        </authorList>
    </citation>
    <scope>NUCLEOTIDE SEQUENCE [LARGE SCALE GENOMIC DNA]</scope>
    <source>
        <strain evidence="3 4">M.o.H.</strain>
    </source>
</reference>